<keyword evidence="3" id="KW-1185">Reference proteome</keyword>
<reference evidence="2" key="1">
    <citation type="submission" date="2006-10" db="EMBL/GenBank/DDBJ databases">
        <authorList>
            <person name="Amadeo P."/>
            <person name="Zhao Q."/>
            <person name="Wortman J."/>
            <person name="Fraser-Liggett C."/>
            <person name="Carlton J."/>
        </authorList>
    </citation>
    <scope>NUCLEOTIDE SEQUENCE</scope>
    <source>
        <strain evidence="2">G3</strain>
    </source>
</reference>
<dbReference type="Proteomes" id="UP000001542">
    <property type="component" value="Unassembled WGS sequence"/>
</dbReference>
<gene>
    <name evidence="2" type="ORF">TVAG_067480</name>
</gene>
<reference evidence="2" key="2">
    <citation type="journal article" date="2007" name="Science">
        <title>Draft genome sequence of the sexually transmitted pathogen Trichomonas vaginalis.</title>
        <authorList>
            <person name="Carlton J.M."/>
            <person name="Hirt R.P."/>
            <person name="Silva J.C."/>
            <person name="Delcher A.L."/>
            <person name="Schatz M."/>
            <person name="Zhao Q."/>
            <person name="Wortman J.R."/>
            <person name="Bidwell S.L."/>
            <person name="Alsmark U.C.M."/>
            <person name="Besteiro S."/>
            <person name="Sicheritz-Ponten T."/>
            <person name="Noel C.J."/>
            <person name="Dacks J.B."/>
            <person name="Foster P.G."/>
            <person name="Simillion C."/>
            <person name="Van de Peer Y."/>
            <person name="Miranda-Saavedra D."/>
            <person name="Barton G.J."/>
            <person name="Westrop G.D."/>
            <person name="Mueller S."/>
            <person name="Dessi D."/>
            <person name="Fiori P.L."/>
            <person name="Ren Q."/>
            <person name="Paulsen I."/>
            <person name="Zhang H."/>
            <person name="Bastida-Corcuera F.D."/>
            <person name="Simoes-Barbosa A."/>
            <person name="Brown M.T."/>
            <person name="Hayes R.D."/>
            <person name="Mukherjee M."/>
            <person name="Okumura C.Y."/>
            <person name="Schneider R."/>
            <person name="Smith A.J."/>
            <person name="Vanacova S."/>
            <person name="Villalvazo M."/>
            <person name="Haas B.J."/>
            <person name="Pertea M."/>
            <person name="Feldblyum T.V."/>
            <person name="Utterback T.R."/>
            <person name="Shu C.L."/>
            <person name="Osoegawa K."/>
            <person name="de Jong P.J."/>
            <person name="Hrdy I."/>
            <person name="Horvathova L."/>
            <person name="Zubacova Z."/>
            <person name="Dolezal P."/>
            <person name="Malik S.B."/>
            <person name="Logsdon J.M. Jr."/>
            <person name="Henze K."/>
            <person name="Gupta A."/>
            <person name="Wang C.C."/>
            <person name="Dunne R.L."/>
            <person name="Upcroft J.A."/>
            <person name="Upcroft P."/>
            <person name="White O."/>
            <person name="Salzberg S.L."/>
            <person name="Tang P."/>
            <person name="Chiu C.-H."/>
            <person name="Lee Y.-S."/>
            <person name="Embley T.M."/>
            <person name="Coombs G.H."/>
            <person name="Mottram J.C."/>
            <person name="Tachezy J."/>
            <person name="Fraser-Liggett C.M."/>
            <person name="Johnson P.J."/>
        </authorList>
    </citation>
    <scope>NUCLEOTIDE SEQUENCE [LARGE SCALE GENOMIC DNA]</scope>
    <source>
        <strain evidence="2">G3</strain>
    </source>
</reference>
<evidence type="ECO:0000256" key="1">
    <source>
        <dbReference type="SAM" id="Coils"/>
    </source>
</evidence>
<accession>A2DSG4</accession>
<dbReference type="InParanoid" id="A2DSG4"/>
<dbReference type="VEuPathDB" id="TrichDB:TVAG_067480"/>
<name>A2DSG4_TRIV3</name>
<dbReference type="RefSeq" id="XP_001328966.1">
    <property type="nucleotide sequence ID" value="XM_001328931.1"/>
</dbReference>
<evidence type="ECO:0000313" key="2">
    <source>
        <dbReference type="EMBL" id="EAY16743.1"/>
    </source>
</evidence>
<feature type="coiled-coil region" evidence="1">
    <location>
        <begin position="81"/>
        <end position="108"/>
    </location>
</feature>
<keyword evidence="1" id="KW-0175">Coiled coil</keyword>
<proteinExistence type="predicted"/>
<dbReference type="SMR" id="A2DSG4"/>
<dbReference type="EMBL" id="DS113239">
    <property type="protein sequence ID" value="EAY16743.1"/>
    <property type="molecule type" value="Genomic_DNA"/>
</dbReference>
<protein>
    <submittedName>
        <fullName evidence="2">Uncharacterized protein</fullName>
    </submittedName>
</protein>
<organism evidence="2 3">
    <name type="scientific">Trichomonas vaginalis (strain ATCC PRA-98 / G3)</name>
    <dbReference type="NCBI Taxonomy" id="412133"/>
    <lineage>
        <taxon>Eukaryota</taxon>
        <taxon>Metamonada</taxon>
        <taxon>Parabasalia</taxon>
        <taxon>Trichomonadida</taxon>
        <taxon>Trichomonadidae</taxon>
        <taxon>Trichomonas</taxon>
    </lineage>
</organism>
<dbReference type="KEGG" id="tva:4774754"/>
<dbReference type="VEuPathDB" id="TrichDB:TVAGG3_0080070"/>
<sequence>MFNVLNLFAKSEGKKQAENKGLFNPGSQGLVESLKTEVEQLTEDLEKYRKGKIEQDLLIDDYSGRINKITSRLPPNHVQILDEATSEVKRLESEIKELRNKYISLQKDNQNRSNLIANMNNDVFSEIQHIRNEKYNISLNPEQVLRDSTTELSVKKNQLNMLNMKIELSAEKELNISNIERDYEYMNQRLEIVRKNLENSKNLPKEEKELISKLDNLKKSSERTKRIQYYRDLNDYEMKSTHSQTLIEYCLENSTNNIKQTIQ</sequence>
<dbReference type="AlphaFoldDB" id="A2DSG4"/>
<evidence type="ECO:0000313" key="3">
    <source>
        <dbReference type="Proteomes" id="UP000001542"/>
    </source>
</evidence>